<reference evidence="2 3" key="1">
    <citation type="submission" date="2016-07" db="EMBL/GenBank/DDBJ databases">
        <title>Multiple horizontal gene transfer events from other fungi enriched the ability of initially mycotrophic Trichoderma (Ascomycota) to feed on dead plant biomass.</title>
        <authorList>
            <consortium name="DOE Joint Genome Institute"/>
            <person name="Aerts A."/>
            <person name="Atanasova L."/>
            <person name="Chenthamara K."/>
            <person name="Zhang J."/>
            <person name="Grujic M."/>
            <person name="Henrissat B."/>
            <person name="Kuo A."/>
            <person name="Salamov A."/>
            <person name="Lipzen A."/>
            <person name="Labutti K."/>
            <person name="Barry K."/>
            <person name="Miao Y."/>
            <person name="Rahimi M.J."/>
            <person name="Shen Q."/>
            <person name="Grigoriev I.V."/>
            <person name="Kubicek C.P."/>
            <person name="Druzhinina I.S."/>
        </authorList>
    </citation>
    <scope>NUCLEOTIDE SEQUENCE [LARGE SCALE GENOMIC DNA]</scope>
    <source>
        <strain evidence="2 3">ATCC 18648</strain>
    </source>
</reference>
<feature type="region of interest" description="Disordered" evidence="1">
    <location>
        <begin position="175"/>
        <end position="201"/>
    </location>
</feature>
<dbReference type="Proteomes" id="UP000240760">
    <property type="component" value="Unassembled WGS sequence"/>
</dbReference>
<organism evidence="2 3">
    <name type="scientific">Trichoderma longibrachiatum ATCC 18648</name>
    <dbReference type="NCBI Taxonomy" id="983965"/>
    <lineage>
        <taxon>Eukaryota</taxon>
        <taxon>Fungi</taxon>
        <taxon>Dikarya</taxon>
        <taxon>Ascomycota</taxon>
        <taxon>Pezizomycotina</taxon>
        <taxon>Sordariomycetes</taxon>
        <taxon>Hypocreomycetidae</taxon>
        <taxon>Hypocreales</taxon>
        <taxon>Hypocreaceae</taxon>
        <taxon>Trichoderma</taxon>
    </lineage>
</organism>
<feature type="compositionally biased region" description="Low complexity" evidence="1">
    <location>
        <begin position="175"/>
        <end position="188"/>
    </location>
</feature>
<dbReference type="AlphaFoldDB" id="A0A2T4C630"/>
<dbReference type="CDD" id="cd14688">
    <property type="entry name" value="bZIP_YAP"/>
    <property type="match status" value="1"/>
</dbReference>
<feature type="compositionally biased region" description="Low complexity" evidence="1">
    <location>
        <begin position="1"/>
        <end position="27"/>
    </location>
</feature>
<dbReference type="PANTHER" id="PTHR40618:SF1">
    <property type="entry name" value="B-ZIP TRANSCRIPTION FACTOR (EUROFUNG)"/>
    <property type="match status" value="1"/>
</dbReference>
<accession>A0A2T4C630</accession>
<feature type="compositionally biased region" description="Basic and acidic residues" evidence="1">
    <location>
        <begin position="64"/>
        <end position="74"/>
    </location>
</feature>
<dbReference type="OrthoDB" id="3555317at2759"/>
<evidence type="ECO:0000313" key="2">
    <source>
        <dbReference type="EMBL" id="PTB76982.1"/>
    </source>
</evidence>
<evidence type="ECO:0008006" key="4">
    <source>
        <dbReference type="Google" id="ProtNLM"/>
    </source>
</evidence>
<keyword evidence="3" id="KW-1185">Reference proteome</keyword>
<name>A0A2T4C630_TRILO</name>
<proteinExistence type="predicted"/>
<sequence length="529" mass="57477">MSTNPASGSTSTGETNAGTAAATSADAPTKRRPGRPRMKDSLPADSNDNSRRSRMRLAQRSYRSRKENELATTRARADALQRALNSSLDEFIRFHELSSGKEKDLPSDFVLQLNRTAMNIMAIARSAQADHWPALDHADRLLAATAGEKNKSTAGEDDGSSTYILRDGLPAASSSWGNASSSSSSSYAPPERHNPLRPKPVTISQRLMRACVDRAASMLHLTSSPVMCLLPAMLLPLQHDRRDNLLSRTMRYLSITHDDAAALTLDAEHSLQATRRLPRMLRTVEGQGSSSSSSSSSSTTMVPRAPPPNLQRLQFGRTRTVLATALPDLQGEWLEASDVEEYLEQRGIFIRQDAPDADTLNLAIPVDAGLALQATDLNDANRLNPVRMVRGHPLFVEPAASVGPQQQQPSLDNIALNPDYTIFGQQRDVQVIPSGLRMFTPTAWSIDDSANIIPIDMAMRSNQPNNASGGSSSSYHSSNNPDHINIMVNLDNLIVKLASKAVCLGPCPGIRRGHVDEAIRDSVVQMPPM</sequence>
<gene>
    <name evidence="2" type="ORF">M440DRAFT_1332033</name>
</gene>
<dbReference type="EMBL" id="KZ679131">
    <property type="protein sequence ID" value="PTB76982.1"/>
    <property type="molecule type" value="Genomic_DNA"/>
</dbReference>
<feature type="region of interest" description="Disordered" evidence="1">
    <location>
        <begin position="283"/>
        <end position="311"/>
    </location>
</feature>
<dbReference type="PANTHER" id="PTHR40618">
    <property type="entry name" value="B-ZIP TRANSCRIPTION FACTOR (EUROFUNG)-RELATED"/>
    <property type="match status" value="1"/>
</dbReference>
<feature type="compositionally biased region" description="Low complexity" evidence="1">
    <location>
        <begin position="289"/>
        <end position="298"/>
    </location>
</feature>
<evidence type="ECO:0000313" key="3">
    <source>
        <dbReference type="Proteomes" id="UP000240760"/>
    </source>
</evidence>
<evidence type="ECO:0000256" key="1">
    <source>
        <dbReference type="SAM" id="MobiDB-lite"/>
    </source>
</evidence>
<protein>
    <recommendedName>
        <fullName evidence="4">BZIP domain-containing protein</fullName>
    </recommendedName>
</protein>
<feature type="region of interest" description="Disordered" evidence="1">
    <location>
        <begin position="1"/>
        <end position="74"/>
    </location>
</feature>